<protein>
    <submittedName>
        <fullName evidence="2">Uncharacterized protein</fullName>
    </submittedName>
</protein>
<evidence type="ECO:0000313" key="3">
    <source>
        <dbReference type="Proteomes" id="UP000494165"/>
    </source>
</evidence>
<evidence type="ECO:0000256" key="1">
    <source>
        <dbReference type="SAM" id="MobiDB-lite"/>
    </source>
</evidence>
<dbReference type="Proteomes" id="UP000494165">
    <property type="component" value="Unassembled WGS sequence"/>
</dbReference>
<comment type="caution">
    <text evidence="2">The sequence shown here is derived from an EMBL/GenBank/DDBJ whole genome shotgun (WGS) entry which is preliminary data.</text>
</comment>
<keyword evidence="3" id="KW-1185">Reference proteome</keyword>
<proteinExistence type="predicted"/>
<feature type="region of interest" description="Disordered" evidence="1">
    <location>
        <begin position="61"/>
        <end position="107"/>
    </location>
</feature>
<gene>
    <name evidence="2" type="ORF">CLODIP_2_CD14225</name>
</gene>
<dbReference type="EMBL" id="CADEPI010000302">
    <property type="protein sequence ID" value="CAB3383254.1"/>
    <property type="molecule type" value="Genomic_DNA"/>
</dbReference>
<reference evidence="2 3" key="1">
    <citation type="submission" date="2020-04" db="EMBL/GenBank/DDBJ databases">
        <authorList>
            <person name="Alioto T."/>
            <person name="Alioto T."/>
            <person name="Gomez Garrido J."/>
        </authorList>
    </citation>
    <scope>NUCLEOTIDE SEQUENCE [LARGE SCALE GENOMIC DNA]</scope>
</reference>
<evidence type="ECO:0000313" key="2">
    <source>
        <dbReference type="EMBL" id="CAB3383254.1"/>
    </source>
</evidence>
<organism evidence="2 3">
    <name type="scientific">Cloeon dipterum</name>
    <dbReference type="NCBI Taxonomy" id="197152"/>
    <lineage>
        <taxon>Eukaryota</taxon>
        <taxon>Metazoa</taxon>
        <taxon>Ecdysozoa</taxon>
        <taxon>Arthropoda</taxon>
        <taxon>Hexapoda</taxon>
        <taxon>Insecta</taxon>
        <taxon>Pterygota</taxon>
        <taxon>Palaeoptera</taxon>
        <taxon>Ephemeroptera</taxon>
        <taxon>Pisciforma</taxon>
        <taxon>Baetidae</taxon>
        <taxon>Cloeon</taxon>
    </lineage>
</organism>
<sequence length="107" mass="12824">METEVDSKHREDKNWRNQILYRRNNYHNSSNINDNKNHYIKNKTANKNSKNNKEEHILQKTKSHNEKINNVKTKTSKTKNRNIQGIINDKNDPIDNNDDINSHYYDS</sequence>
<name>A0A8S1DTL8_9INSE</name>
<accession>A0A8S1DTL8</accession>
<dbReference type="AlphaFoldDB" id="A0A8S1DTL8"/>